<evidence type="ECO:0000256" key="4">
    <source>
        <dbReference type="PROSITE-ProRule" id="PRU00284"/>
    </source>
</evidence>
<dbReference type="SUPFAM" id="SSF55785">
    <property type="entry name" value="PYP-like sensor domain (PAS domain)"/>
    <property type="match status" value="1"/>
</dbReference>
<dbReference type="InterPro" id="IPR035965">
    <property type="entry name" value="PAS-like_dom_sf"/>
</dbReference>
<dbReference type="PANTHER" id="PTHR32089:SF112">
    <property type="entry name" value="LYSOZYME-LIKE PROTEIN-RELATED"/>
    <property type="match status" value="1"/>
</dbReference>
<dbReference type="RefSeq" id="WP_225251627.1">
    <property type="nucleotide sequence ID" value="NZ_JAIWIU010000149.1"/>
</dbReference>
<evidence type="ECO:0000256" key="6">
    <source>
        <dbReference type="SAM" id="Phobius"/>
    </source>
</evidence>
<dbReference type="InterPro" id="IPR000014">
    <property type="entry name" value="PAS"/>
</dbReference>
<evidence type="ECO:0000256" key="5">
    <source>
        <dbReference type="SAM" id="Coils"/>
    </source>
</evidence>
<gene>
    <name evidence="8" type="ORF">LDJ79_18295</name>
</gene>
<dbReference type="Proteomes" id="UP001199044">
    <property type="component" value="Unassembled WGS sequence"/>
</dbReference>
<dbReference type="InterPro" id="IPR004089">
    <property type="entry name" value="MCPsignal_dom"/>
</dbReference>
<dbReference type="PANTHER" id="PTHR32089">
    <property type="entry name" value="METHYL-ACCEPTING CHEMOTAXIS PROTEIN MCPB"/>
    <property type="match status" value="1"/>
</dbReference>
<feature type="transmembrane region" description="Helical" evidence="6">
    <location>
        <begin position="167"/>
        <end position="188"/>
    </location>
</feature>
<dbReference type="SMART" id="SM00283">
    <property type="entry name" value="MA"/>
    <property type="match status" value="1"/>
</dbReference>
<keyword evidence="9" id="KW-1185">Reference proteome</keyword>
<keyword evidence="6" id="KW-0812">Transmembrane</keyword>
<reference evidence="9" key="1">
    <citation type="submission" date="2023-07" db="EMBL/GenBank/DDBJ databases">
        <title>Molecular identification of indigenous halophilic bacteria isolated from red sea cost, biodegradation of synthetic dyes and assessment of degraded metabolite toxicity.</title>
        <authorList>
            <person name="Chaieb K."/>
            <person name="Altayb H.N."/>
        </authorList>
    </citation>
    <scope>NUCLEOTIDE SEQUENCE [LARGE SCALE GENOMIC DNA]</scope>
    <source>
        <strain evidence="9">K20</strain>
    </source>
</reference>
<evidence type="ECO:0000256" key="2">
    <source>
        <dbReference type="ARBA" id="ARBA00023224"/>
    </source>
</evidence>
<evidence type="ECO:0000256" key="3">
    <source>
        <dbReference type="ARBA" id="ARBA00029447"/>
    </source>
</evidence>
<dbReference type="CDD" id="cd00130">
    <property type="entry name" value="PAS"/>
    <property type="match status" value="1"/>
</dbReference>
<dbReference type="Gene3D" id="1.10.287.950">
    <property type="entry name" value="Methyl-accepting chemotaxis protein"/>
    <property type="match status" value="1"/>
</dbReference>
<accession>A0ABS7YQW5</accession>
<dbReference type="InterPro" id="IPR004090">
    <property type="entry name" value="Chemotax_Me-accpt_rcpt"/>
</dbReference>
<dbReference type="PROSITE" id="PS50111">
    <property type="entry name" value="CHEMOTAXIS_TRANSDUC_2"/>
    <property type="match status" value="1"/>
</dbReference>
<dbReference type="Pfam" id="PF00015">
    <property type="entry name" value="MCPsignal"/>
    <property type="match status" value="1"/>
</dbReference>
<comment type="similarity">
    <text evidence="3">Belongs to the methyl-accepting chemotaxis (MCP) protein family.</text>
</comment>
<keyword evidence="6" id="KW-0472">Membrane</keyword>
<feature type="transmembrane region" description="Helical" evidence="6">
    <location>
        <begin position="139"/>
        <end position="161"/>
    </location>
</feature>
<keyword evidence="6" id="KW-1133">Transmembrane helix</keyword>
<evidence type="ECO:0000259" key="7">
    <source>
        <dbReference type="PROSITE" id="PS50111"/>
    </source>
</evidence>
<dbReference type="CDD" id="cd11386">
    <property type="entry name" value="MCP_signal"/>
    <property type="match status" value="1"/>
</dbReference>
<keyword evidence="2 4" id="KW-0807">Transducer</keyword>
<sequence>MTKTTSNKSYSESISFISTTDCSSYITYANKDFCDIAEYSADELRGNPHNIVRHPDMPKAAFAQLWSYVKRGDSWMGLVKNRCKGPRHYWVSAFVTPIKNADGEVVEYQSVRSKPTAEQVARAETLYAKMNENKKVSSWRFSSLFLTQGLLVTSLLVSLASSLMSSPWWLTAASTVLGLGALLTSVYCKMRMNQVNKLACEAYDNPLMETVYTGHFDDFSAIELSLMMSKAELRAVVARCADTSERILSDANEELENMREVEQRLTSQQHETDQVATAVEELNYAINDIANNAAESSNFTEDAQSVSQVGLQKIDNTIEQIRVLDAELANSRAILTSLSEHTQKVDMILDVINTIAEQTNLLALNAAIEAARAGESGRGFAVVADEVRQLAAKTGHSTHEIQAMIGELQQLTDQVVASMNQGSQLSERCKQRADETGQVIRSISDKLGLITDKSQQTAAAVEQQATVTKEIAANTMNIKLLTEKTSASSGESVDRTRDLVDNLEDLSRLIQQFKA</sequence>
<comment type="subcellular location">
    <subcellularLocation>
        <location evidence="1">Membrane</location>
    </subcellularLocation>
</comment>
<dbReference type="Gene3D" id="3.30.450.20">
    <property type="entry name" value="PAS domain"/>
    <property type="match status" value="1"/>
</dbReference>
<dbReference type="SUPFAM" id="SSF58104">
    <property type="entry name" value="Methyl-accepting chemotaxis protein (MCP) signaling domain"/>
    <property type="match status" value="1"/>
</dbReference>
<organism evidence="8 9">
    <name type="scientific">Vibrio tritonius</name>
    <dbReference type="NCBI Taxonomy" id="1435069"/>
    <lineage>
        <taxon>Bacteria</taxon>
        <taxon>Pseudomonadati</taxon>
        <taxon>Pseudomonadota</taxon>
        <taxon>Gammaproteobacteria</taxon>
        <taxon>Vibrionales</taxon>
        <taxon>Vibrionaceae</taxon>
        <taxon>Vibrio</taxon>
    </lineage>
</organism>
<dbReference type="Pfam" id="PF08447">
    <property type="entry name" value="PAS_3"/>
    <property type="match status" value="1"/>
</dbReference>
<dbReference type="PRINTS" id="PR00260">
    <property type="entry name" value="CHEMTRNSDUCR"/>
</dbReference>
<dbReference type="NCBIfam" id="TIGR00229">
    <property type="entry name" value="sensory_box"/>
    <property type="match status" value="1"/>
</dbReference>
<evidence type="ECO:0000313" key="8">
    <source>
        <dbReference type="EMBL" id="MCA2018076.1"/>
    </source>
</evidence>
<dbReference type="EMBL" id="JAIWIU010000149">
    <property type="protein sequence ID" value="MCA2018076.1"/>
    <property type="molecule type" value="Genomic_DNA"/>
</dbReference>
<name>A0ABS7YQW5_9VIBR</name>
<comment type="caution">
    <text evidence="8">The sequence shown here is derived from an EMBL/GenBank/DDBJ whole genome shotgun (WGS) entry which is preliminary data.</text>
</comment>
<feature type="domain" description="Methyl-accepting transducer" evidence="7">
    <location>
        <begin position="243"/>
        <end position="479"/>
    </location>
</feature>
<evidence type="ECO:0000313" key="9">
    <source>
        <dbReference type="Proteomes" id="UP001199044"/>
    </source>
</evidence>
<dbReference type="InterPro" id="IPR013655">
    <property type="entry name" value="PAS_fold_3"/>
</dbReference>
<feature type="coiled-coil region" evidence="5">
    <location>
        <begin position="241"/>
        <end position="271"/>
    </location>
</feature>
<proteinExistence type="inferred from homology"/>
<keyword evidence="5" id="KW-0175">Coiled coil</keyword>
<evidence type="ECO:0000256" key="1">
    <source>
        <dbReference type="ARBA" id="ARBA00004370"/>
    </source>
</evidence>
<protein>
    <submittedName>
        <fullName evidence="8">Methyl-accepting chemotaxis protein</fullName>
    </submittedName>
</protein>